<proteinExistence type="predicted"/>
<accession>A0A4Z2HS35</accession>
<dbReference type="Proteomes" id="UP000314294">
    <property type="component" value="Unassembled WGS sequence"/>
</dbReference>
<dbReference type="EMBL" id="SRLO01000201">
    <property type="protein sequence ID" value="TNN67622.1"/>
    <property type="molecule type" value="Genomic_DNA"/>
</dbReference>
<protein>
    <submittedName>
        <fullName evidence="2">Uncharacterized protein</fullName>
    </submittedName>
</protein>
<evidence type="ECO:0000313" key="3">
    <source>
        <dbReference type="Proteomes" id="UP000314294"/>
    </source>
</evidence>
<feature type="compositionally biased region" description="Basic and acidic residues" evidence="1">
    <location>
        <begin position="58"/>
        <end position="67"/>
    </location>
</feature>
<organism evidence="2 3">
    <name type="scientific">Liparis tanakae</name>
    <name type="common">Tanaka's snailfish</name>
    <dbReference type="NCBI Taxonomy" id="230148"/>
    <lineage>
        <taxon>Eukaryota</taxon>
        <taxon>Metazoa</taxon>
        <taxon>Chordata</taxon>
        <taxon>Craniata</taxon>
        <taxon>Vertebrata</taxon>
        <taxon>Euteleostomi</taxon>
        <taxon>Actinopterygii</taxon>
        <taxon>Neopterygii</taxon>
        <taxon>Teleostei</taxon>
        <taxon>Neoteleostei</taxon>
        <taxon>Acanthomorphata</taxon>
        <taxon>Eupercaria</taxon>
        <taxon>Perciformes</taxon>
        <taxon>Cottioidei</taxon>
        <taxon>Cottales</taxon>
        <taxon>Liparidae</taxon>
        <taxon>Liparis</taxon>
    </lineage>
</organism>
<comment type="caution">
    <text evidence="2">The sequence shown here is derived from an EMBL/GenBank/DDBJ whole genome shotgun (WGS) entry which is preliminary data.</text>
</comment>
<name>A0A4Z2HS35_9TELE</name>
<dbReference type="AlphaFoldDB" id="A0A4Z2HS35"/>
<gene>
    <name evidence="2" type="ORF">EYF80_022191</name>
</gene>
<sequence length="67" mass="7738">MPVFEKWTDDEGEQFEEACSSEASEKRDRQSTPSKTHRALKKFCPNPSTSTATKTRRSITEMKWLKA</sequence>
<evidence type="ECO:0000256" key="1">
    <source>
        <dbReference type="SAM" id="MobiDB-lite"/>
    </source>
</evidence>
<feature type="region of interest" description="Disordered" evidence="1">
    <location>
        <begin position="1"/>
        <end position="67"/>
    </location>
</feature>
<evidence type="ECO:0000313" key="2">
    <source>
        <dbReference type="EMBL" id="TNN67622.1"/>
    </source>
</evidence>
<keyword evidence="3" id="KW-1185">Reference proteome</keyword>
<reference evidence="2 3" key="1">
    <citation type="submission" date="2019-03" db="EMBL/GenBank/DDBJ databases">
        <title>First draft genome of Liparis tanakae, snailfish: a comprehensive survey of snailfish specific genes.</title>
        <authorList>
            <person name="Kim W."/>
            <person name="Song I."/>
            <person name="Jeong J.-H."/>
            <person name="Kim D."/>
            <person name="Kim S."/>
            <person name="Ryu S."/>
            <person name="Song J.Y."/>
            <person name="Lee S.K."/>
        </authorList>
    </citation>
    <scope>NUCLEOTIDE SEQUENCE [LARGE SCALE GENOMIC DNA]</scope>
    <source>
        <tissue evidence="2">Muscle</tissue>
    </source>
</reference>
<dbReference type="OrthoDB" id="8754187at2759"/>